<evidence type="ECO:0000256" key="3">
    <source>
        <dbReference type="ARBA" id="ARBA00022989"/>
    </source>
</evidence>
<organism evidence="8 9">
    <name type="scientific">Commensalibacter oyaizuii</name>
    <dbReference type="NCBI Taxonomy" id="3043873"/>
    <lineage>
        <taxon>Bacteria</taxon>
        <taxon>Pseudomonadati</taxon>
        <taxon>Pseudomonadota</taxon>
        <taxon>Alphaproteobacteria</taxon>
        <taxon>Acetobacterales</taxon>
        <taxon>Acetobacteraceae</taxon>
    </lineage>
</organism>
<feature type="site" description="Important for catalytic activity" evidence="7">
    <location>
        <position position="201"/>
    </location>
</feature>
<dbReference type="Gene3D" id="3.30.160.60">
    <property type="entry name" value="Classic Zinc Finger"/>
    <property type="match status" value="1"/>
</dbReference>
<evidence type="ECO:0000313" key="9">
    <source>
        <dbReference type="Proteomes" id="UP001431634"/>
    </source>
</evidence>
<dbReference type="CDD" id="cd08010">
    <property type="entry name" value="MltG_like"/>
    <property type="match status" value="1"/>
</dbReference>
<dbReference type="EC" id="4.2.2.29" evidence="7"/>
<proteinExistence type="inferred from homology"/>
<sequence>MRKLILFIGALFIAFFILFVFGKSIYSRPGPLTEAKNIFIPKGNTDVVLHRLQQDHVIPDDWIYTVVFKGAVALTRQSGALHSAEFAFPRQASIQQVLSILRHAKPVQHGLTIPEGLTAYQIASLINQAPFLTGHIDVPTEGSVLPQTYAYEWGYPRDKLLLRTQEAMKKALHSVWEKRQQIPEIKTPDDLLSLASIVEKETAIPRERPMVARVFINRLKSGMKLQSDPTIIYALTKGKGNLDRSLTRQDWLIADPYNTYWTNALPPTPICSPGIASLEAVAHPVDGNMLYFVANGTGGHSFSASLKEHNHNVMIQKEKK</sequence>
<keyword evidence="1 7" id="KW-1003">Cell membrane</keyword>
<dbReference type="HAMAP" id="MF_02065">
    <property type="entry name" value="MltG"/>
    <property type="match status" value="1"/>
</dbReference>
<dbReference type="InterPro" id="IPR003770">
    <property type="entry name" value="MLTG-like"/>
</dbReference>
<dbReference type="PANTHER" id="PTHR30518">
    <property type="entry name" value="ENDOLYTIC MUREIN TRANSGLYCOSYLASE"/>
    <property type="match status" value="1"/>
</dbReference>
<gene>
    <name evidence="7 8" type="primary">mltG</name>
    <name evidence="8" type="ORF">QJV27_06495</name>
</gene>
<keyword evidence="6 7" id="KW-0961">Cell wall biogenesis/degradation</keyword>
<dbReference type="EMBL" id="JASBAO010000001">
    <property type="protein sequence ID" value="MDI2091015.1"/>
    <property type="molecule type" value="Genomic_DNA"/>
</dbReference>
<name>A0ABT6Q1X0_9PROT</name>
<keyword evidence="5 7" id="KW-0456">Lyase</keyword>
<dbReference type="NCBIfam" id="TIGR00247">
    <property type="entry name" value="endolytic transglycosylase MltG"/>
    <property type="match status" value="1"/>
</dbReference>
<dbReference type="Pfam" id="PF02618">
    <property type="entry name" value="YceG"/>
    <property type="match status" value="1"/>
</dbReference>
<comment type="caution">
    <text evidence="8">The sequence shown here is derived from an EMBL/GenBank/DDBJ whole genome shotgun (WGS) entry which is preliminary data.</text>
</comment>
<comment type="similarity">
    <text evidence="7">Belongs to the transglycosylase MltG family.</text>
</comment>
<keyword evidence="7" id="KW-0997">Cell inner membrane</keyword>
<comment type="function">
    <text evidence="7">Functions as a peptidoglycan terminase that cleaves nascent peptidoglycan strands endolytically to terminate their elongation.</text>
</comment>
<keyword evidence="3 7" id="KW-1133">Transmembrane helix</keyword>
<comment type="catalytic activity">
    <reaction evidence="7">
        <text>a peptidoglycan chain = a peptidoglycan chain with N-acetyl-1,6-anhydromuramyl-[peptide] at the reducing end + a peptidoglycan chain with N-acetylglucosamine at the non-reducing end.</text>
        <dbReference type="EC" id="4.2.2.29"/>
    </reaction>
</comment>
<evidence type="ECO:0000256" key="2">
    <source>
        <dbReference type="ARBA" id="ARBA00022692"/>
    </source>
</evidence>
<dbReference type="RefSeq" id="WP_281448126.1">
    <property type="nucleotide sequence ID" value="NZ_JASBAO010000001.1"/>
</dbReference>
<evidence type="ECO:0000256" key="4">
    <source>
        <dbReference type="ARBA" id="ARBA00023136"/>
    </source>
</evidence>
<keyword evidence="2 7" id="KW-0812">Transmembrane</keyword>
<protein>
    <recommendedName>
        <fullName evidence="7">Endolytic murein transglycosylase</fullName>
        <ecNumber evidence="7">4.2.2.29</ecNumber>
    </recommendedName>
    <alternativeName>
        <fullName evidence="7">Peptidoglycan lytic transglycosylase</fullName>
    </alternativeName>
    <alternativeName>
        <fullName evidence="7">Peptidoglycan polymerization terminase</fullName>
    </alternativeName>
</protein>
<dbReference type="Proteomes" id="UP001431634">
    <property type="component" value="Unassembled WGS sequence"/>
</dbReference>
<evidence type="ECO:0000256" key="5">
    <source>
        <dbReference type="ARBA" id="ARBA00023239"/>
    </source>
</evidence>
<reference evidence="8" key="1">
    <citation type="submission" date="2023-05" db="EMBL/GenBank/DDBJ databases">
        <title>Whole genome sequence of Commensalibacter sp.</title>
        <authorList>
            <person name="Charoenyingcharoen P."/>
            <person name="Yukphan P."/>
        </authorList>
    </citation>
    <scope>NUCLEOTIDE SEQUENCE</scope>
    <source>
        <strain evidence="8">TBRC 16381</strain>
    </source>
</reference>
<evidence type="ECO:0000313" key="8">
    <source>
        <dbReference type="EMBL" id="MDI2091015.1"/>
    </source>
</evidence>
<evidence type="ECO:0000256" key="6">
    <source>
        <dbReference type="ARBA" id="ARBA00023316"/>
    </source>
</evidence>
<keyword evidence="4 7" id="KW-0472">Membrane</keyword>
<accession>A0ABT6Q1X0</accession>
<evidence type="ECO:0000256" key="1">
    <source>
        <dbReference type="ARBA" id="ARBA00022475"/>
    </source>
</evidence>
<dbReference type="PANTHER" id="PTHR30518:SF2">
    <property type="entry name" value="ENDOLYTIC MUREIN TRANSGLYCOSYLASE"/>
    <property type="match status" value="1"/>
</dbReference>
<keyword evidence="9" id="KW-1185">Reference proteome</keyword>
<evidence type="ECO:0000256" key="7">
    <source>
        <dbReference type="HAMAP-Rule" id="MF_02065"/>
    </source>
</evidence>